<dbReference type="OrthoDB" id="9801783at2"/>
<keyword evidence="1" id="KW-0479">Metal-binding</keyword>
<dbReference type="Pfam" id="PF04166">
    <property type="entry name" value="PdxA"/>
    <property type="match status" value="1"/>
</dbReference>
<dbReference type="HOGENOM" id="CLU_040168_4_0_10"/>
<evidence type="ECO:0000256" key="2">
    <source>
        <dbReference type="ARBA" id="ARBA00023002"/>
    </source>
</evidence>
<dbReference type="InterPro" id="IPR005255">
    <property type="entry name" value="PdxA_fam"/>
</dbReference>
<dbReference type="EMBL" id="LN515532">
    <property type="protein sequence ID" value="CEA15499.1"/>
    <property type="molecule type" value="Genomic_DNA"/>
</dbReference>
<dbReference type="Gene3D" id="3.40.718.10">
    <property type="entry name" value="Isopropylmalate Dehydrogenase"/>
    <property type="match status" value="1"/>
</dbReference>
<dbReference type="NCBIfam" id="TIGR00557">
    <property type="entry name" value="pdxA"/>
    <property type="match status" value="1"/>
</dbReference>
<protein>
    <submittedName>
        <fullName evidence="4">4-hydroxythreonine-4-phosphate dehydrogenase</fullName>
        <ecNumber evidence="4">1.1.1.262</ecNumber>
    </submittedName>
</protein>
<evidence type="ECO:0000256" key="3">
    <source>
        <dbReference type="ARBA" id="ARBA00023027"/>
    </source>
</evidence>
<evidence type="ECO:0000256" key="1">
    <source>
        <dbReference type="ARBA" id="ARBA00022723"/>
    </source>
</evidence>
<dbReference type="PATRIC" id="fig|1562970.3.peg.731"/>
<dbReference type="Proteomes" id="UP000032417">
    <property type="component" value="Chromosome 1"/>
</dbReference>
<reference evidence="4 5" key="1">
    <citation type="submission" date="2014-08" db="EMBL/GenBank/DDBJ databases">
        <authorList>
            <person name="Wibberg D."/>
        </authorList>
    </citation>
    <scope>NUCLEOTIDE SEQUENCE [LARGE SCALE GENOMIC DNA]</scope>
    <source>
        <strain evidence="5">ING2-E5B</strain>
    </source>
</reference>
<dbReference type="KEGG" id="pbt:ING2E5B_0732"/>
<gene>
    <name evidence="4" type="primary">pdxA</name>
    <name evidence="4" type="ORF">ING2E5B_0732</name>
</gene>
<dbReference type="GO" id="GO:0051287">
    <property type="term" value="F:NAD binding"/>
    <property type="evidence" value="ECO:0007669"/>
    <property type="project" value="InterPro"/>
</dbReference>
<dbReference type="PANTHER" id="PTHR30004:SF6">
    <property type="entry name" value="D-THREONATE 4-PHOSPHATE DEHYDROGENASE"/>
    <property type="match status" value="1"/>
</dbReference>
<evidence type="ECO:0000313" key="5">
    <source>
        <dbReference type="Proteomes" id="UP000032417"/>
    </source>
</evidence>
<proteinExistence type="predicted"/>
<dbReference type="SUPFAM" id="SSF53659">
    <property type="entry name" value="Isocitrate/Isopropylmalate dehydrogenase-like"/>
    <property type="match status" value="1"/>
</dbReference>
<keyword evidence="3" id="KW-0520">NAD</keyword>
<accession>A0A098BXV8</accession>
<dbReference type="STRING" id="1562970.ING2E5B_0732"/>
<evidence type="ECO:0000313" key="4">
    <source>
        <dbReference type="EMBL" id="CEA15499.1"/>
    </source>
</evidence>
<name>A0A098BXV8_9BACT</name>
<dbReference type="EC" id="1.1.1.262" evidence="4"/>
<dbReference type="GO" id="GO:0046872">
    <property type="term" value="F:metal ion binding"/>
    <property type="evidence" value="ECO:0007669"/>
    <property type="project" value="UniProtKB-KW"/>
</dbReference>
<organism evidence="4 5">
    <name type="scientific">Fermentimonas caenicola</name>
    <dbReference type="NCBI Taxonomy" id="1562970"/>
    <lineage>
        <taxon>Bacteria</taxon>
        <taxon>Pseudomonadati</taxon>
        <taxon>Bacteroidota</taxon>
        <taxon>Bacteroidia</taxon>
        <taxon>Bacteroidales</taxon>
        <taxon>Dysgonomonadaceae</taxon>
        <taxon>Fermentimonas</taxon>
    </lineage>
</organism>
<sequence length="363" mass="40805">MSELIKVGITHGDVNGVGYEILFKTFSDIRLLELFNPIIYGSSKSASYHRKVLNNNTVNFNIINSVEESREGKINLLNCVKDETRIDIGKPSAEAGESSYIALECAVKDLQEKKIDVLVTLPINKDSIQSEQFNFPGHTEYLEERFAAEGEKALMIMATQNMRVALVTTHIPLKDVSASLSKELIAEKIRTLNNTLKRDFCIDAPRIAVLGLNPHAGENGMLGNEENEIIAPVIREAQEEWILCAGPYPPDGFFGSGRFKEFDAILAMYHDQGLIPFKTMAMDMGVNYTAGLPIVRTSPDHGTAYDIAGKNEASDESFRQAIYMAIDIYRNRHNYDEARKNPLKKLFYDRGRDDEKLDLMKEE</sequence>
<dbReference type="AlphaFoldDB" id="A0A098BXV8"/>
<dbReference type="PANTHER" id="PTHR30004">
    <property type="entry name" value="4-HYDROXYTHREONINE-4-PHOSPHATE DEHYDROGENASE"/>
    <property type="match status" value="1"/>
</dbReference>
<keyword evidence="2 4" id="KW-0560">Oxidoreductase</keyword>
<dbReference type="GO" id="GO:0050570">
    <property type="term" value="F:4-hydroxythreonine-4-phosphate dehydrogenase activity"/>
    <property type="evidence" value="ECO:0007669"/>
    <property type="project" value="UniProtKB-EC"/>
</dbReference>
<keyword evidence="5" id="KW-1185">Reference proteome</keyword>